<keyword evidence="7" id="KW-0539">Nucleus</keyword>
<name>A0A3D8SB06_9EURO</name>
<dbReference type="EMBL" id="PVWQ01000004">
    <property type="protein sequence ID" value="RDW83542.1"/>
    <property type="molecule type" value="Genomic_DNA"/>
</dbReference>
<dbReference type="InterPro" id="IPR016166">
    <property type="entry name" value="FAD-bd_PCMH"/>
</dbReference>
<dbReference type="PROSITE" id="PS51387">
    <property type="entry name" value="FAD_PCMH"/>
    <property type="match status" value="1"/>
</dbReference>
<dbReference type="GO" id="GO:0008270">
    <property type="term" value="F:zinc ion binding"/>
    <property type="evidence" value="ECO:0007669"/>
    <property type="project" value="InterPro"/>
</dbReference>
<dbReference type="Proteomes" id="UP000256690">
    <property type="component" value="Unassembled WGS sequence"/>
</dbReference>
<dbReference type="PANTHER" id="PTHR11748">
    <property type="entry name" value="D-LACTATE DEHYDROGENASE"/>
    <property type="match status" value="1"/>
</dbReference>
<organism evidence="12 13">
    <name type="scientific">Aspergillus mulundensis</name>
    <dbReference type="NCBI Taxonomy" id="1810919"/>
    <lineage>
        <taxon>Eukaryota</taxon>
        <taxon>Fungi</taxon>
        <taxon>Dikarya</taxon>
        <taxon>Ascomycota</taxon>
        <taxon>Pezizomycotina</taxon>
        <taxon>Eurotiomycetes</taxon>
        <taxon>Eurotiomycetidae</taxon>
        <taxon>Eurotiales</taxon>
        <taxon>Aspergillaceae</taxon>
        <taxon>Aspergillus</taxon>
        <taxon>Aspergillus subgen. Nidulantes</taxon>
    </lineage>
</organism>
<dbReference type="GO" id="GO:0071949">
    <property type="term" value="F:FAD binding"/>
    <property type="evidence" value="ECO:0007669"/>
    <property type="project" value="InterPro"/>
</dbReference>
<dbReference type="CDD" id="cd12148">
    <property type="entry name" value="fungal_TF_MHR"/>
    <property type="match status" value="1"/>
</dbReference>
<keyword evidence="10" id="KW-0812">Transmembrane</keyword>
<evidence type="ECO:0000256" key="4">
    <source>
        <dbReference type="ARBA" id="ARBA00022946"/>
    </source>
</evidence>
<evidence type="ECO:0000313" key="12">
    <source>
        <dbReference type="EMBL" id="RDW83542.1"/>
    </source>
</evidence>
<dbReference type="STRING" id="1810919.A0A3D8SB06"/>
<dbReference type="Gene3D" id="3.30.465.10">
    <property type="match status" value="1"/>
</dbReference>
<feature type="region of interest" description="Disordered" evidence="9">
    <location>
        <begin position="324"/>
        <end position="365"/>
    </location>
</feature>
<feature type="domain" description="FAD-binding PCMH-type" evidence="11">
    <location>
        <begin position="80"/>
        <end position="273"/>
    </location>
</feature>
<dbReference type="Pfam" id="PF01565">
    <property type="entry name" value="FAD_binding_4"/>
    <property type="match status" value="1"/>
</dbReference>
<feature type="transmembrane region" description="Helical" evidence="10">
    <location>
        <begin position="852"/>
        <end position="872"/>
    </location>
</feature>
<dbReference type="InterPro" id="IPR004113">
    <property type="entry name" value="FAD-bd_oxidored_4_C"/>
</dbReference>
<dbReference type="RefSeq" id="XP_026604880.1">
    <property type="nucleotide sequence ID" value="XM_026745884.1"/>
</dbReference>
<sequence>MPVTAMQQILIELTDSSGRRFSRNGRTGILQDTEDARCEARADKSSAVEKIHNELGEDAISTDEEDLKNHGYSQYSSTNIDRLPVAVAYPQSTEDVAAIARICHEYRVPMIAFSGGSSIEGHFSAPFGGVSVDFMNMNKIVEFHPEEYVSSLTPSDQRLTTNSMDIVVQPAVSWVDMNYEIKDSGLFFPVDPGPPAKIGGMVATNCSGTNAIRYGTMNDWVINLTVVLADGGVIKTRKRPRKSSAGYNLNGLFTGSEGTLGFVTEATLKLAPIPEKSAVAVTTFSSMRDAALAAIQIVHAGIPVGAVEILDDVQMDVVNKMGGTGSSMGSRTATGQGIHDARGGRGLAGGDEECQGGAGSPLADEPRQDIRRLAATSSHCVTISLTWRSRYPSHHPSMTSPVPAPPVRPPVSCQAQIQEHCEHYPSPESPSLSKSISGMGAPATDPQPATPSAASCNVACAPGLSSLLSDDYSLPPRKTADWLMNIYFTSSHLFYHWVHKESFLASYDFIWSSQDGTPLDSFPDVGVGGRNCPPIMFYCALNAMFAIACEFSNMPPQEKRSTSLMFYERMKGLINIDILDNGSLAHVQALLLVAIYLQCTPYPNRCWNIVGMAYRISIGLGLHLRRYGSDMTNLEKEIRWRTWCACVHMDIMVSMTMGRPAMTPVPYNVPLPSPIDDKYLAMEGTVEQPPGEVSGNLFLYENTRLTGILGKILSTIYHSAEPTSEPNTPQKAALNLQAVLDIDCALVEYEQSLNPALQWDPGAQSPLSAVPLCRRLSNVLHARFLHLRLLLYRTAFSQYCSSLTNQGEVNSKPGTRRWSVLCRSNCAAGCVQAACDLIESLSRATMQDASGAWWYGIFYLISAGFILLLAYSSDASFEGPDKDHRDRAWDRCIHTLNCMVDVHPSARDYEIALTGLRQAQVQSTRSPAEAEAQSTNIDSNGTIWDEQNNQVEAGPSGLYNALDPLISNWDNGIEDIMLPAQFLQDMGDGLLLPSFF</sequence>
<dbReference type="InterPro" id="IPR007219">
    <property type="entry name" value="XnlR_reg_dom"/>
</dbReference>
<dbReference type="GO" id="GO:0008720">
    <property type="term" value="F:D-lactate dehydrogenase (NAD+) activity"/>
    <property type="evidence" value="ECO:0007669"/>
    <property type="project" value="TreeGrafter"/>
</dbReference>
<dbReference type="GO" id="GO:0003677">
    <property type="term" value="F:DNA binding"/>
    <property type="evidence" value="ECO:0007669"/>
    <property type="project" value="InterPro"/>
</dbReference>
<evidence type="ECO:0000256" key="2">
    <source>
        <dbReference type="ARBA" id="ARBA00004173"/>
    </source>
</evidence>
<dbReference type="EC" id="1.1.2.4" evidence="8"/>
<dbReference type="SMART" id="SM00906">
    <property type="entry name" value="Fungal_trans"/>
    <property type="match status" value="1"/>
</dbReference>
<evidence type="ECO:0000256" key="7">
    <source>
        <dbReference type="ARBA" id="ARBA00023242"/>
    </source>
</evidence>
<feature type="region of interest" description="Disordered" evidence="9">
    <location>
        <begin position="922"/>
        <end position="942"/>
    </location>
</feature>
<comment type="caution">
    <text evidence="12">The sequence shown here is derived from an EMBL/GenBank/DDBJ whole genome shotgun (WGS) entry which is preliminary data.</text>
</comment>
<dbReference type="GO" id="GO:1903457">
    <property type="term" value="P:lactate catabolic process"/>
    <property type="evidence" value="ECO:0007669"/>
    <property type="project" value="TreeGrafter"/>
</dbReference>
<dbReference type="OrthoDB" id="3364175at2759"/>
<evidence type="ECO:0000256" key="6">
    <source>
        <dbReference type="ARBA" id="ARBA00023128"/>
    </source>
</evidence>
<protein>
    <recommendedName>
        <fullName evidence="8">D-lactate dehydrogenase (cytochrome)</fullName>
        <ecNumber evidence="8">1.1.2.4</ecNumber>
    </recommendedName>
</protein>
<evidence type="ECO:0000313" key="13">
    <source>
        <dbReference type="Proteomes" id="UP000256690"/>
    </source>
</evidence>
<dbReference type="SUPFAM" id="SSF56176">
    <property type="entry name" value="FAD-binding/transporter-associated domain-like"/>
    <property type="match status" value="1"/>
</dbReference>
<accession>A0A3D8SB06</accession>
<evidence type="ECO:0000256" key="1">
    <source>
        <dbReference type="ARBA" id="ARBA00001974"/>
    </source>
</evidence>
<feature type="region of interest" description="Disordered" evidence="9">
    <location>
        <begin position="423"/>
        <end position="450"/>
    </location>
</feature>
<dbReference type="GO" id="GO:0006351">
    <property type="term" value="P:DNA-templated transcription"/>
    <property type="evidence" value="ECO:0007669"/>
    <property type="project" value="InterPro"/>
</dbReference>
<dbReference type="AlphaFoldDB" id="A0A3D8SB06"/>
<comment type="cofactor">
    <cofactor evidence="1">
        <name>FAD</name>
        <dbReference type="ChEBI" id="CHEBI:57692"/>
    </cofactor>
</comment>
<keyword evidence="6" id="KW-0496">Mitochondrion</keyword>
<dbReference type="GO" id="GO:0005739">
    <property type="term" value="C:mitochondrion"/>
    <property type="evidence" value="ECO:0007669"/>
    <property type="project" value="UniProtKB-SubCell"/>
</dbReference>
<feature type="region of interest" description="Disordered" evidence="9">
    <location>
        <begin position="391"/>
        <end position="410"/>
    </location>
</feature>
<evidence type="ECO:0000256" key="10">
    <source>
        <dbReference type="SAM" id="Phobius"/>
    </source>
</evidence>
<dbReference type="InterPro" id="IPR036318">
    <property type="entry name" value="FAD-bd_PCMH-like_sf"/>
</dbReference>
<dbReference type="InterPro" id="IPR006094">
    <property type="entry name" value="Oxid_FAD_bind_N"/>
</dbReference>
<evidence type="ECO:0000256" key="8">
    <source>
        <dbReference type="ARBA" id="ARBA00038897"/>
    </source>
</evidence>
<dbReference type="Pfam" id="PF02913">
    <property type="entry name" value="FAD-oxidase_C"/>
    <property type="match status" value="1"/>
</dbReference>
<reference evidence="12 13" key="1">
    <citation type="journal article" date="2018" name="IMA Fungus">
        <title>IMA Genome-F 9: Draft genome sequence of Annulohypoxylon stygium, Aspergillus mulundensis, Berkeleyomyces basicola (syn. Thielaviopsis basicola), Ceratocystis smalleyi, two Cercospora beticola strains, Coleophoma cylindrospora, Fusarium fracticaudum, Phialophora cf. hyalina, and Morchella septimelata.</title>
        <authorList>
            <person name="Wingfield B.D."/>
            <person name="Bills G.F."/>
            <person name="Dong Y."/>
            <person name="Huang W."/>
            <person name="Nel W.J."/>
            <person name="Swalarsk-Parry B.S."/>
            <person name="Vaghefi N."/>
            <person name="Wilken P.M."/>
            <person name="An Z."/>
            <person name="de Beer Z.W."/>
            <person name="De Vos L."/>
            <person name="Chen L."/>
            <person name="Duong T.A."/>
            <person name="Gao Y."/>
            <person name="Hammerbacher A."/>
            <person name="Kikkert J.R."/>
            <person name="Li Y."/>
            <person name="Li H."/>
            <person name="Li K."/>
            <person name="Li Q."/>
            <person name="Liu X."/>
            <person name="Ma X."/>
            <person name="Naidoo K."/>
            <person name="Pethybridge S.J."/>
            <person name="Sun J."/>
            <person name="Steenkamp E.T."/>
            <person name="van der Nest M.A."/>
            <person name="van Wyk S."/>
            <person name="Wingfield M.J."/>
            <person name="Xiong C."/>
            <person name="Yue Q."/>
            <person name="Zhang X."/>
        </authorList>
    </citation>
    <scope>NUCLEOTIDE SEQUENCE [LARGE SCALE GENOMIC DNA]</scope>
    <source>
        <strain evidence="12 13">DSM 5745</strain>
    </source>
</reference>
<evidence type="ECO:0000256" key="9">
    <source>
        <dbReference type="SAM" id="MobiDB-lite"/>
    </source>
</evidence>
<dbReference type="GeneID" id="38114238"/>
<gene>
    <name evidence="12" type="ORF">DSM5745_03868</name>
</gene>
<evidence type="ECO:0000256" key="5">
    <source>
        <dbReference type="ARBA" id="ARBA00023002"/>
    </source>
</evidence>
<keyword evidence="4" id="KW-0809">Transit peptide</keyword>
<keyword evidence="13" id="KW-1185">Reference proteome</keyword>
<keyword evidence="10" id="KW-0472">Membrane</keyword>
<comment type="similarity">
    <text evidence="3">Belongs to the FAD-binding oxidoreductase/transferase type 4 family.</text>
</comment>
<dbReference type="Pfam" id="PF04082">
    <property type="entry name" value="Fungal_trans"/>
    <property type="match status" value="1"/>
</dbReference>
<dbReference type="PANTHER" id="PTHR11748:SF111">
    <property type="entry name" value="D-LACTATE DEHYDROGENASE, MITOCHONDRIAL-RELATED"/>
    <property type="match status" value="1"/>
</dbReference>
<proteinExistence type="inferred from homology"/>
<keyword evidence="10" id="KW-1133">Transmembrane helix</keyword>
<dbReference type="GO" id="GO:0004458">
    <property type="term" value="F:D-lactate dehydrogenase (cytochrome) activity"/>
    <property type="evidence" value="ECO:0007669"/>
    <property type="project" value="UniProtKB-EC"/>
</dbReference>
<comment type="subcellular location">
    <subcellularLocation>
        <location evidence="2">Mitochondrion</location>
    </subcellularLocation>
</comment>
<evidence type="ECO:0000256" key="3">
    <source>
        <dbReference type="ARBA" id="ARBA00008000"/>
    </source>
</evidence>
<evidence type="ECO:0000259" key="11">
    <source>
        <dbReference type="PROSITE" id="PS51387"/>
    </source>
</evidence>
<dbReference type="InterPro" id="IPR016169">
    <property type="entry name" value="FAD-bd_PCMH_sub2"/>
</dbReference>
<keyword evidence="5" id="KW-0560">Oxidoreductase</keyword>
<dbReference type="FunFam" id="3.30.465.10:FF:000014">
    <property type="entry name" value="D-lactate dehydrogenase (Cytochrome), putative"/>
    <property type="match status" value="1"/>
</dbReference>